<evidence type="ECO:0000256" key="1">
    <source>
        <dbReference type="SAM" id="Phobius"/>
    </source>
</evidence>
<protein>
    <submittedName>
        <fullName evidence="2">Alkaline shock response membrane anchor protein AmaP</fullName>
    </submittedName>
</protein>
<dbReference type="RefSeq" id="WP_143944793.1">
    <property type="nucleotide sequence ID" value="NZ_VKLS01000688.1"/>
</dbReference>
<sequence>MRRVRRGVNRVLLGLIGAVLLGGGAAVLTAGLGLPSAWHFALPADWPWSRSDGVLLPAADRTRFTDRGWWWPVVIAALAVVVLLLLWWLLAQLRRRRLGQILIDSGDGESASVRGRALEDVVAVEAGALDGVERADALLCGRRTAPQLRAVVALAPHADPGAVLLRLSDGAVTDARTSTGLARLPAEIRLRAVRHRAERVS</sequence>
<keyword evidence="1" id="KW-0812">Transmembrane</keyword>
<keyword evidence="1" id="KW-0472">Membrane</keyword>
<name>A0A553XVU2_9ACTN</name>
<keyword evidence="3" id="KW-1185">Reference proteome</keyword>
<organism evidence="2 3">
    <name type="scientific">Streptomyces benahoarensis</name>
    <dbReference type="NCBI Taxonomy" id="2595054"/>
    <lineage>
        <taxon>Bacteria</taxon>
        <taxon>Bacillati</taxon>
        <taxon>Actinomycetota</taxon>
        <taxon>Actinomycetes</taxon>
        <taxon>Kitasatosporales</taxon>
        <taxon>Streptomycetaceae</taxon>
        <taxon>Streptomyces</taxon>
    </lineage>
</organism>
<gene>
    <name evidence="2" type="primary">amaP</name>
    <name evidence="2" type="ORF">FNZ23_28670</name>
</gene>
<feature type="transmembrane region" description="Helical" evidence="1">
    <location>
        <begin position="69"/>
        <end position="90"/>
    </location>
</feature>
<keyword evidence="1" id="KW-1133">Transmembrane helix</keyword>
<dbReference type="EMBL" id="VKLS01000688">
    <property type="protein sequence ID" value="TSB21107.1"/>
    <property type="molecule type" value="Genomic_DNA"/>
</dbReference>
<evidence type="ECO:0000313" key="3">
    <source>
        <dbReference type="Proteomes" id="UP000320888"/>
    </source>
</evidence>
<comment type="caution">
    <text evidence="2">The sequence shown here is derived from an EMBL/GenBank/DDBJ whole genome shotgun (WGS) entry which is preliminary data.</text>
</comment>
<evidence type="ECO:0000313" key="2">
    <source>
        <dbReference type="EMBL" id="TSB21107.1"/>
    </source>
</evidence>
<reference evidence="2 3" key="1">
    <citation type="submission" date="2019-07" db="EMBL/GenBank/DDBJ databases">
        <title>Draft genome for Streptomyces benahoarensis MZ03-48.</title>
        <authorList>
            <person name="Gonzalez-Pimentel J.L."/>
        </authorList>
    </citation>
    <scope>NUCLEOTIDE SEQUENCE [LARGE SCALE GENOMIC DNA]</scope>
    <source>
        <strain evidence="2 3">MZ03-48</strain>
    </source>
</reference>
<accession>A0A553XVU2</accession>
<dbReference type="AlphaFoldDB" id="A0A553XVU2"/>
<dbReference type="Proteomes" id="UP000320888">
    <property type="component" value="Unassembled WGS sequence"/>
</dbReference>
<proteinExistence type="predicted"/>
<dbReference type="NCBIfam" id="NF033218">
    <property type="entry name" value="anchor_AmaP"/>
    <property type="match status" value="1"/>
</dbReference>
<dbReference type="OrthoDB" id="4350374at2"/>